<organism evidence="3 4">
    <name type="scientific">Grifola frondosa</name>
    <name type="common">Maitake</name>
    <name type="synonym">Polyporus frondosus</name>
    <dbReference type="NCBI Taxonomy" id="5627"/>
    <lineage>
        <taxon>Eukaryota</taxon>
        <taxon>Fungi</taxon>
        <taxon>Dikarya</taxon>
        <taxon>Basidiomycota</taxon>
        <taxon>Agaricomycotina</taxon>
        <taxon>Agaricomycetes</taxon>
        <taxon>Polyporales</taxon>
        <taxon>Grifolaceae</taxon>
        <taxon>Grifola</taxon>
    </lineage>
</organism>
<sequence length="803" mass="90687">MALDDFDFLFEDLFQYYDDNGISRIFLFQLEPFMLNSDIRHVPPRITQRLIAFHDEDNRPDLAERVIWHIDPDCLDINQAITLCQNYQLYDALIYVYTRAMRDFVSPVVELLGLIRRVQQYRKARGQASPTSANYLDEQAIEPVIMNSYKIYPYLANVLTGLTYPSEEPLPEEDAFQAKNDVYTFLFFGRSNIGEGGKLVLTSDEENGIEPTYPYVRLLLRFDPEAFLHTLDLAFEDAYLNDQTRSVSRLVIIKILLEILSSPGLSPSEITFLNIFIARNVPKYPQFIFTFIPPSVLHSILIGLAEDPDSSTREDRQLAAEYLLSAYTPHESGRILALFKEAGFYRILRSWHQQERQWSPLLLTYLQDPDMPSTAIFPSIQDVLLLAERFNKGILPRELVATVFDSLPTLLLTNIANTAALLDKHLPSAHDRALETLGPNADHERFVYLRYLLGPPLGGEDDDELVPLRQGGPSTHVSPSLRQLYISLQCRYDPSSVITVLRYLPRDFLDVAQVTQTCEENEVFDGVIWLIDRDGDPRKALAKADLFDKQLSARLADELTSSSAEAEENVRRWLHALESIAQTATSICLERSQPGSGMEVPLEDVWFQLLRSEIDSVQRVAGCCSLEALSPSEDTSPGRTHVQLERETLSALRSLVQRTFASLMSVSSTKAVSFPRLFKRLVGSASKGHVSKGTLYTEFRTILTGMLESFRSEGDMLVITKHLVDRDLFGTIEQLAHERVKGWAPSQGACYSCGEAFFSIKKPPTEGEPEPGSVPIVVSRTGAIYHSRCLPPDLYANHSSNVQ</sequence>
<dbReference type="Proteomes" id="UP000092993">
    <property type="component" value="Unassembled WGS sequence"/>
</dbReference>
<feature type="domain" description="Vacuolar protein sorting-associated protein 8 central" evidence="1">
    <location>
        <begin position="25"/>
        <end position="235"/>
    </location>
</feature>
<dbReference type="STRING" id="5627.A0A1C7M2B9"/>
<dbReference type="GO" id="GO:0006623">
    <property type="term" value="P:protein targeting to vacuole"/>
    <property type="evidence" value="ECO:0007669"/>
    <property type="project" value="InterPro"/>
</dbReference>
<reference evidence="3 4" key="1">
    <citation type="submission" date="2016-03" db="EMBL/GenBank/DDBJ databases">
        <title>Whole genome sequencing of Grifola frondosa 9006-11.</title>
        <authorList>
            <person name="Min B."/>
            <person name="Park H."/>
            <person name="Kim J.-G."/>
            <person name="Cho H."/>
            <person name="Oh Y.-L."/>
            <person name="Kong W.-S."/>
            <person name="Choi I.-G."/>
        </authorList>
    </citation>
    <scope>NUCLEOTIDE SEQUENCE [LARGE SCALE GENOMIC DNA]</scope>
    <source>
        <strain evidence="3 4">9006-11</strain>
    </source>
</reference>
<dbReference type="AlphaFoldDB" id="A0A1C7M2B9"/>
<evidence type="ECO:0000313" key="3">
    <source>
        <dbReference type="EMBL" id="OBZ70878.1"/>
    </source>
</evidence>
<dbReference type="OrthoDB" id="289913at2759"/>
<dbReference type="GO" id="GO:0034058">
    <property type="term" value="P:endosomal vesicle fusion"/>
    <property type="evidence" value="ECO:0007669"/>
    <property type="project" value="TreeGrafter"/>
</dbReference>
<dbReference type="OMA" id="CITERFI"/>
<keyword evidence="4" id="KW-1185">Reference proteome</keyword>
<evidence type="ECO:0000259" key="1">
    <source>
        <dbReference type="Pfam" id="PF12816"/>
    </source>
</evidence>
<dbReference type="PANTHER" id="PTHR12616:SF8">
    <property type="entry name" value="VACUOLAR PROTEIN SORTING-ASSOCIATED PROTEIN 8 HOMOLOG"/>
    <property type="match status" value="1"/>
</dbReference>
<protein>
    <submittedName>
        <fullName evidence="3">Vacuolar protein sorting-associated protein 8</fullName>
    </submittedName>
</protein>
<dbReference type="GO" id="GO:0005770">
    <property type="term" value="C:late endosome"/>
    <property type="evidence" value="ECO:0007669"/>
    <property type="project" value="TreeGrafter"/>
</dbReference>
<proteinExistence type="predicted"/>
<dbReference type="Pfam" id="PF25066">
    <property type="entry name" value="TPR_VPS8_2"/>
    <property type="match status" value="1"/>
</dbReference>
<dbReference type="EMBL" id="LUGG01000013">
    <property type="protein sequence ID" value="OBZ70878.1"/>
    <property type="molecule type" value="Genomic_DNA"/>
</dbReference>
<accession>A0A1C7M2B9</accession>
<evidence type="ECO:0000313" key="4">
    <source>
        <dbReference type="Proteomes" id="UP000092993"/>
    </source>
</evidence>
<feature type="domain" description="VPS8-like TPR-like repeats" evidence="2">
    <location>
        <begin position="568"/>
        <end position="739"/>
    </location>
</feature>
<dbReference type="InterPro" id="IPR059070">
    <property type="entry name" value="TPR_VPS8_2"/>
</dbReference>
<dbReference type="InterPro" id="IPR025941">
    <property type="entry name" value="Vps8_central_dom"/>
</dbReference>
<dbReference type="PANTHER" id="PTHR12616">
    <property type="entry name" value="VACUOLAR PROTEIN SORTING VPS41"/>
    <property type="match status" value="1"/>
</dbReference>
<dbReference type="GO" id="GO:0030897">
    <property type="term" value="C:HOPS complex"/>
    <property type="evidence" value="ECO:0007669"/>
    <property type="project" value="TreeGrafter"/>
</dbReference>
<dbReference type="InterPro" id="IPR045111">
    <property type="entry name" value="Vps41/Vps8"/>
</dbReference>
<evidence type="ECO:0000259" key="2">
    <source>
        <dbReference type="Pfam" id="PF25066"/>
    </source>
</evidence>
<gene>
    <name evidence="3" type="primary">Vps8_1</name>
    <name evidence="3" type="ORF">A0H81_09206</name>
</gene>
<name>A0A1C7M2B9_GRIFR</name>
<comment type="caution">
    <text evidence="3">The sequence shown here is derived from an EMBL/GenBank/DDBJ whole genome shotgun (WGS) entry which is preliminary data.</text>
</comment>
<dbReference type="Pfam" id="PF12816">
    <property type="entry name" value="TPR_Vps8"/>
    <property type="match status" value="1"/>
</dbReference>